<reference evidence="1 2" key="1">
    <citation type="submission" date="2016-03" db="EMBL/GenBank/DDBJ databases">
        <title>Comparative genomics of the ectomycorrhizal sister species Rhizopogon vinicolor and Rhizopogon vesiculosus (Basidiomycota: Boletales) reveals a divergence of the mating type B locus.</title>
        <authorList>
            <person name="Mujic A.B."/>
            <person name="Kuo A."/>
            <person name="Tritt A."/>
            <person name="Lipzen A."/>
            <person name="Chen C."/>
            <person name="Johnson J."/>
            <person name="Sharma A."/>
            <person name="Barry K."/>
            <person name="Grigoriev I.V."/>
            <person name="Spatafora J.W."/>
        </authorList>
    </citation>
    <scope>NUCLEOTIDE SEQUENCE [LARGE SCALE GENOMIC DNA]</scope>
    <source>
        <strain evidence="1 2">AM-OR11-056</strain>
    </source>
</reference>
<sequence>MKLRRLAALIGFIQELSSFRDSAPNANATTSGTPDMCRYDDESYSVSDIDSDLDPVDDVVC</sequence>
<accession>A0A1J8QG11</accession>
<keyword evidence="2" id="KW-1185">Reference proteome</keyword>
<name>A0A1J8QG11_9AGAM</name>
<evidence type="ECO:0000313" key="2">
    <source>
        <dbReference type="Proteomes" id="UP000183567"/>
    </source>
</evidence>
<dbReference type="AlphaFoldDB" id="A0A1J8QG11"/>
<dbReference type="Proteomes" id="UP000183567">
    <property type="component" value="Unassembled WGS sequence"/>
</dbReference>
<evidence type="ECO:0000313" key="1">
    <source>
        <dbReference type="EMBL" id="OJA08346.1"/>
    </source>
</evidence>
<dbReference type="EMBL" id="LVVM01006317">
    <property type="protein sequence ID" value="OJA08346.1"/>
    <property type="molecule type" value="Genomic_DNA"/>
</dbReference>
<proteinExistence type="predicted"/>
<gene>
    <name evidence="1" type="ORF">AZE42_07423</name>
</gene>
<comment type="caution">
    <text evidence="1">The sequence shown here is derived from an EMBL/GenBank/DDBJ whole genome shotgun (WGS) entry which is preliminary data.</text>
</comment>
<organism evidence="1 2">
    <name type="scientific">Rhizopogon vesiculosus</name>
    <dbReference type="NCBI Taxonomy" id="180088"/>
    <lineage>
        <taxon>Eukaryota</taxon>
        <taxon>Fungi</taxon>
        <taxon>Dikarya</taxon>
        <taxon>Basidiomycota</taxon>
        <taxon>Agaricomycotina</taxon>
        <taxon>Agaricomycetes</taxon>
        <taxon>Agaricomycetidae</taxon>
        <taxon>Boletales</taxon>
        <taxon>Suillineae</taxon>
        <taxon>Rhizopogonaceae</taxon>
        <taxon>Rhizopogon</taxon>
    </lineage>
</organism>
<protein>
    <submittedName>
        <fullName evidence="1">Uncharacterized protein</fullName>
    </submittedName>
</protein>